<dbReference type="PANTHER" id="PTHR10030">
    <property type="entry name" value="ALPHA-L-FUCOSIDASE"/>
    <property type="match status" value="1"/>
</dbReference>
<dbReference type="Gene3D" id="2.60.120.260">
    <property type="entry name" value="Galactose-binding domain-like"/>
    <property type="match status" value="1"/>
</dbReference>
<dbReference type="SUPFAM" id="SSF49785">
    <property type="entry name" value="Galactose-binding domain-like"/>
    <property type="match status" value="1"/>
</dbReference>
<dbReference type="GO" id="GO:0016139">
    <property type="term" value="P:glycoside catabolic process"/>
    <property type="evidence" value="ECO:0007669"/>
    <property type="project" value="TreeGrafter"/>
</dbReference>
<dbReference type="OrthoDB" id="107551at2"/>
<evidence type="ECO:0000256" key="4">
    <source>
        <dbReference type="ARBA" id="ARBA00022801"/>
    </source>
</evidence>
<dbReference type="Gene3D" id="3.20.20.80">
    <property type="entry name" value="Glycosidases"/>
    <property type="match status" value="1"/>
</dbReference>
<evidence type="ECO:0000259" key="6">
    <source>
        <dbReference type="PROSITE" id="PS50022"/>
    </source>
</evidence>
<evidence type="ECO:0000256" key="2">
    <source>
        <dbReference type="ARBA" id="ARBA00012662"/>
    </source>
</evidence>
<evidence type="ECO:0000313" key="8">
    <source>
        <dbReference type="Proteomes" id="UP000254807"/>
    </source>
</evidence>
<dbReference type="InterPro" id="IPR000421">
    <property type="entry name" value="FA58C"/>
</dbReference>
<sequence>MKVEELTAIRPSHRQLLWQAREFYGFIHFGLNTMTNREWGNGRESLALFDPQALDCKEWVTLCKCSGMKGMILTCKHHDGFCLWPSNYSQQTVAYTPWKNGKGDLVKELSEACQEAEMAFGIYLSPWDQHAASYGTGQAYNEVYVGQLTELLTQYGEIAEVWLDGANGEGPNGKRQFYDWQRYYQQIRQLQPDAVIAVCGPDVRWIGNEAGHTRQNEWSVVPRELLDAEKTAEKSQQTDTAEFRTTISSMAEDLGSRSVLKNYDSSRDLVWYPAEVNLSIRPGWFYHPEEDTVVKSAETLFSLYRKAVGGNAVFLLNVPPMPNGAIHLKDQQSLMQLGQYLRPLQTDQPLYQGQITASSQKSPWDQESLQKVTASKKTYWQPANNDHEPWITVTFAQPTQINTVILQEEIRESQRIEKAVLYYEKDGKDCFLAECGTVGYKKIIDVDPITTKRIKVVFLAYRQYPTIKTFYVRFLEKRASK</sequence>
<dbReference type="InterPro" id="IPR017853">
    <property type="entry name" value="GH"/>
</dbReference>
<dbReference type="EMBL" id="UFYW01000001">
    <property type="protein sequence ID" value="STD84604.1"/>
    <property type="molecule type" value="Genomic_DNA"/>
</dbReference>
<dbReference type="GO" id="GO:0004560">
    <property type="term" value="F:alpha-L-fucosidase activity"/>
    <property type="evidence" value="ECO:0007669"/>
    <property type="project" value="InterPro"/>
</dbReference>
<keyword evidence="4" id="KW-0378">Hydrolase</keyword>
<keyword evidence="3" id="KW-0732">Signal</keyword>
<dbReference type="EC" id="3.2.1.51" evidence="2"/>
<dbReference type="AlphaFoldDB" id="A0A376H601"/>
<dbReference type="RefSeq" id="WP_060813202.1">
    <property type="nucleotide sequence ID" value="NZ_JBHULA010000033.1"/>
</dbReference>
<evidence type="ECO:0000256" key="1">
    <source>
        <dbReference type="ARBA" id="ARBA00007951"/>
    </source>
</evidence>
<dbReference type="Pfam" id="PF00754">
    <property type="entry name" value="F5_F8_type_C"/>
    <property type="match status" value="1"/>
</dbReference>
<reference evidence="7 8" key="1">
    <citation type="submission" date="2018-06" db="EMBL/GenBank/DDBJ databases">
        <authorList>
            <consortium name="Pathogen Informatics"/>
            <person name="Doyle S."/>
        </authorList>
    </citation>
    <scope>NUCLEOTIDE SEQUENCE [LARGE SCALE GENOMIC DNA]</scope>
    <source>
        <strain evidence="7 8">NCTC12360</strain>
    </source>
</reference>
<dbReference type="InterPro" id="IPR000933">
    <property type="entry name" value="Glyco_hydro_29"/>
</dbReference>
<keyword evidence="8" id="KW-1185">Reference proteome</keyword>
<feature type="domain" description="F5/8 type C" evidence="6">
    <location>
        <begin position="332"/>
        <end position="481"/>
    </location>
</feature>
<protein>
    <recommendedName>
        <fullName evidence="2">alpha-L-fucosidase</fullName>
        <ecNumber evidence="2">3.2.1.51</ecNumber>
    </recommendedName>
</protein>
<dbReference type="InterPro" id="IPR057739">
    <property type="entry name" value="Glyco_hydro_29_N"/>
</dbReference>
<dbReference type="InterPro" id="IPR008979">
    <property type="entry name" value="Galactose-bd-like_sf"/>
</dbReference>
<organism evidence="7 8">
    <name type="scientific">Enterococcus gallinarum</name>
    <dbReference type="NCBI Taxonomy" id="1353"/>
    <lineage>
        <taxon>Bacteria</taxon>
        <taxon>Bacillati</taxon>
        <taxon>Bacillota</taxon>
        <taxon>Bacilli</taxon>
        <taxon>Lactobacillales</taxon>
        <taxon>Enterococcaceae</taxon>
        <taxon>Enterococcus</taxon>
    </lineage>
</organism>
<comment type="similarity">
    <text evidence="1">Belongs to the glycosyl hydrolase 29 family.</text>
</comment>
<keyword evidence="5" id="KW-0326">Glycosidase</keyword>
<proteinExistence type="inferred from homology"/>
<dbReference type="SMART" id="SM00812">
    <property type="entry name" value="Alpha_L_fucos"/>
    <property type="match status" value="1"/>
</dbReference>
<dbReference type="SUPFAM" id="SSF51445">
    <property type="entry name" value="(Trans)glycosidases"/>
    <property type="match status" value="1"/>
</dbReference>
<dbReference type="Pfam" id="PF01120">
    <property type="entry name" value="Alpha_L_fucos"/>
    <property type="match status" value="1"/>
</dbReference>
<gene>
    <name evidence="7" type="ORF">NCTC12360_03148</name>
</gene>
<dbReference type="PANTHER" id="PTHR10030:SF37">
    <property type="entry name" value="ALPHA-L-FUCOSIDASE-RELATED"/>
    <property type="match status" value="1"/>
</dbReference>
<accession>A0A376H601</accession>
<evidence type="ECO:0000313" key="7">
    <source>
        <dbReference type="EMBL" id="STD84604.1"/>
    </source>
</evidence>
<evidence type="ECO:0000256" key="3">
    <source>
        <dbReference type="ARBA" id="ARBA00022729"/>
    </source>
</evidence>
<name>A0A376H601_ENTGA</name>
<dbReference type="PROSITE" id="PS50022">
    <property type="entry name" value="FA58C_3"/>
    <property type="match status" value="1"/>
</dbReference>
<dbReference type="GO" id="GO:0006004">
    <property type="term" value="P:fucose metabolic process"/>
    <property type="evidence" value="ECO:0007669"/>
    <property type="project" value="TreeGrafter"/>
</dbReference>
<dbReference type="Proteomes" id="UP000254807">
    <property type="component" value="Unassembled WGS sequence"/>
</dbReference>
<evidence type="ECO:0000256" key="5">
    <source>
        <dbReference type="ARBA" id="ARBA00023295"/>
    </source>
</evidence>
<dbReference type="GO" id="GO:0005764">
    <property type="term" value="C:lysosome"/>
    <property type="evidence" value="ECO:0007669"/>
    <property type="project" value="TreeGrafter"/>
</dbReference>